<dbReference type="SUPFAM" id="SSF101386">
    <property type="entry name" value="all-alpha NTP pyrophosphatases"/>
    <property type="match status" value="2"/>
</dbReference>
<feature type="domain" description="NTP pyrophosphohydrolase MazG-like" evidence="1">
    <location>
        <begin position="171"/>
        <end position="230"/>
    </location>
</feature>
<dbReference type="GO" id="GO:0046061">
    <property type="term" value="P:dATP catabolic process"/>
    <property type="evidence" value="ECO:0007669"/>
    <property type="project" value="TreeGrafter"/>
</dbReference>
<dbReference type="InterPro" id="IPR048011">
    <property type="entry name" value="NTP-PPase_MazG-like_C"/>
</dbReference>
<dbReference type="FunFam" id="1.10.287.1080:FF:000001">
    <property type="entry name" value="Nucleoside triphosphate pyrophosphohydrolase"/>
    <property type="match status" value="1"/>
</dbReference>
<accession>A0A928KSZ7</accession>
<dbReference type="GO" id="GO:0046047">
    <property type="term" value="P:TTP catabolic process"/>
    <property type="evidence" value="ECO:0007669"/>
    <property type="project" value="TreeGrafter"/>
</dbReference>
<name>A0A928KSZ7_9FIRM</name>
<comment type="caution">
    <text evidence="2">The sequence shown here is derived from an EMBL/GenBank/DDBJ whole genome shotgun (WGS) entry which is preliminary data.</text>
</comment>
<evidence type="ECO:0000313" key="3">
    <source>
        <dbReference type="Proteomes" id="UP000754750"/>
    </source>
</evidence>
<organism evidence="2 3">
    <name type="scientific">Faecalispora sporosphaeroides</name>
    <dbReference type="NCBI Taxonomy" id="1549"/>
    <lineage>
        <taxon>Bacteria</taxon>
        <taxon>Bacillati</taxon>
        <taxon>Bacillota</taxon>
        <taxon>Clostridia</taxon>
        <taxon>Eubacteriales</taxon>
        <taxon>Oscillospiraceae</taxon>
        <taxon>Faecalispora</taxon>
    </lineage>
</organism>
<protein>
    <submittedName>
        <fullName evidence="2">Nucleoside triphosphate pyrophosphohydrolase</fullName>
        <ecNumber evidence="2">3.6.1.9</ecNumber>
    </submittedName>
</protein>
<keyword evidence="2" id="KW-0378">Hydrolase</keyword>
<dbReference type="GO" id="GO:0046076">
    <property type="term" value="P:dTTP catabolic process"/>
    <property type="evidence" value="ECO:0007669"/>
    <property type="project" value="TreeGrafter"/>
</dbReference>
<dbReference type="PANTHER" id="PTHR30522">
    <property type="entry name" value="NUCLEOSIDE TRIPHOSPHATE PYROPHOSPHOHYDROLASE"/>
    <property type="match status" value="1"/>
</dbReference>
<dbReference type="Proteomes" id="UP000754750">
    <property type="component" value="Unassembled WGS sequence"/>
</dbReference>
<dbReference type="GO" id="GO:0046081">
    <property type="term" value="P:dUTP catabolic process"/>
    <property type="evidence" value="ECO:0007669"/>
    <property type="project" value="TreeGrafter"/>
</dbReference>
<evidence type="ECO:0000313" key="2">
    <source>
        <dbReference type="EMBL" id="MBE6834127.1"/>
    </source>
</evidence>
<dbReference type="InterPro" id="IPR004518">
    <property type="entry name" value="MazG-like_dom"/>
</dbReference>
<dbReference type="GO" id="GO:0006950">
    <property type="term" value="P:response to stress"/>
    <property type="evidence" value="ECO:0007669"/>
    <property type="project" value="UniProtKB-ARBA"/>
</dbReference>
<dbReference type="GO" id="GO:0006203">
    <property type="term" value="P:dGTP catabolic process"/>
    <property type="evidence" value="ECO:0007669"/>
    <property type="project" value="TreeGrafter"/>
</dbReference>
<proteinExistence type="predicted"/>
<dbReference type="Pfam" id="PF03819">
    <property type="entry name" value="MazG"/>
    <property type="match status" value="2"/>
</dbReference>
<dbReference type="GO" id="GO:0047429">
    <property type="term" value="F:nucleoside triphosphate diphosphatase activity"/>
    <property type="evidence" value="ECO:0007669"/>
    <property type="project" value="UniProtKB-EC"/>
</dbReference>
<sequence length="274" mass="31147">MDFQRKETYTIEDLLQIVRILRSPGGCPWDREQTHHSIRACLIEETYEAVEAIDTEDTELLKEELGDVLLQVVFHADLEAEAGRFDFDQVADGICKKLIVRHPHVFGDVHVQDSAEVLKNWDAIKKSTKHQSTQAQVLESVSPALPALMRSAKVQQKAAKSGYDFADVWQTLQKVEEETAELKEAIRKGNAQDCRQEVGDLLFSVVNAARHLKTEPEQALTVSCNKFIARFTAAEELAKERGQRLDALSPEELDRLWDEVKQRTIPQLENQTEK</sequence>
<gene>
    <name evidence="2" type="primary">mazG</name>
    <name evidence="2" type="ORF">E7512_11230</name>
</gene>
<dbReference type="CDD" id="cd11528">
    <property type="entry name" value="NTP-PPase_MazG_Nterm"/>
    <property type="match status" value="1"/>
</dbReference>
<dbReference type="PANTHER" id="PTHR30522:SF0">
    <property type="entry name" value="NUCLEOSIDE TRIPHOSPHATE PYROPHOSPHOHYDROLASE"/>
    <property type="match status" value="1"/>
</dbReference>
<dbReference type="GO" id="GO:0046052">
    <property type="term" value="P:UTP catabolic process"/>
    <property type="evidence" value="ECO:0007669"/>
    <property type="project" value="TreeGrafter"/>
</dbReference>
<dbReference type="InterPro" id="IPR048015">
    <property type="entry name" value="NTP-PPase_MazG-like_N"/>
</dbReference>
<evidence type="ECO:0000259" key="1">
    <source>
        <dbReference type="Pfam" id="PF03819"/>
    </source>
</evidence>
<dbReference type="EC" id="3.6.1.9" evidence="2"/>
<dbReference type="NCBIfam" id="TIGR00444">
    <property type="entry name" value="mazG"/>
    <property type="match status" value="1"/>
</dbReference>
<dbReference type="EMBL" id="SVNY01000005">
    <property type="protein sequence ID" value="MBE6834127.1"/>
    <property type="molecule type" value="Genomic_DNA"/>
</dbReference>
<dbReference type="CDD" id="cd11529">
    <property type="entry name" value="NTP-PPase_MazG_Cterm"/>
    <property type="match status" value="1"/>
</dbReference>
<reference evidence="2" key="1">
    <citation type="submission" date="2019-04" db="EMBL/GenBank/DDBJ databases">
        <title>Evolution of Biomass-Degrading Anaerobic Consortia Revealed by Metagenomics.</title>
        <authorList>
            <person name="Peng X."/>
        </authorList>
    </citation>
    <scope>NUCLEOTIDE SEQUENCE</scope>
    <source>
        <strain evidence="2">SIG551</strain>
    </source>
</reference>
<dbReference type="InterPro" id="IPR011551">
    <property type="entry name" value="NTP_PyrPHydrolase_MazG"/>
</dbReference>
<dbReference type="RefSeq" id="WP_020072062.1">
    <property type="nucleotide sequence ID" value="NZ_JBKWRC010000001.1"/>
</dbReference>
<dbReference type="NCBIfam" id="NF007113">
    <property type="entry name" value="PRK09562.1"/>
    <property type="match status" value="1"/>
</dbReference>
<feature type="domain" description="NTP pyrophosphohydrolase MazG-like" evidence="1">
    <location>
        <begin position="33"/>
        <end position="106"/>
    </location>
</feature>
<dbReference type="Gene3D" id="1.10.287.1080">
    <property type="entry name" value="MazG-like"/>
    <property type="match status" value="2"/>
</dbReference>
<dbReference type="AlphaFoldDB" id="A0A928KSZ7"/>